<dbReference type="EMBL" id="CP011519">
    <property type="protein sequence ID" value="AKK25035.1"/>
    <property type="molecule type" value="Genomic_DNA"/>
</dbReference>
<proteinExistence type="predicted"/>
<evidence type="ECO:0000313" key="2">
    <source>
        <dbReference type="Proteomes" id="UP000035050"/>
    </source>
</evidence>
<reference evidence="1" key="1">
    <citation type="submission" date="2016-06" db="EMBL/GenBank/DDBJ databases">
        <title>Pandoraea oxalativorans DSM 23570 Genome Sequencing.</title>
        <authorList>
            <person name="Ee R."/>
            <person name="Lim Y.-L."/>
            <person name="Yong D."/>
            <person name="Yin W.-F."/>
            <person name="Chan K.-G."/>
        </authorList>
    </citation>
    <scope>NUCLEOTIDE SEQUENCE</scope>
    <source>
        <strain evidence="1">DSM 23570</strain>
        <plasmid evidence="1">pPO70-2</plasmid>
    </source>
</reference>
<dbReference type="PATRIC" id="fig|573737.6.peg.6067"/>
<keyword evidence="1" id="KW-0614">Plasmid</keyword>
<name>A0A0G3IIW5_9BURK</name>
<protein>
    <submittedName>
        <fullName evidence="1">Antitoxin of toxin-antitoxin stability system</fullName>
    </submittedName>
</protein>
<dbReference type="Proteomes" id="UP000035050">
    <property type="component" value="Plasmid pPO70-2"/>
</dbReference>
<accession>A0A0G3IIW5</accession>
<dbReference type="AlphaFoldDB" id="A0A0G3IIW5"/>
<evidence type="ECO:0000313" key="1">
    <source>
        <dbReference type="EMBL" id="AKK25035.1"/>
    </source>
</evidence>
<sequence length="96" mass="10985">MSKAVFTMKLESELRDAFMAEAEAAHRPASQVVRELMRDFVQRQRETREYDEFLCRKVEAARISMRTGRGRSNEEVEADAIARRAALLHQADKAGS</sequence>
<dbReference type="RefSeq" id="WP_052654740.1">
    <property type="nucleotide sequence ID" value="NZ_CP011519.2"/>
</dbReference>
<dbReference type="KEGG" id="pox:MB84_30035"/>
<geneLocation type="plasmid" evidence="1 2">
    <name>pPO70-2</name>
</geneLocation>
<organism evidence="1 2">
    <name type="scientific">Pandoraea oxalativorans</name>
    <dbReference type="NCBI Taxonomy" id="573737"/>
    <lineage>
        <taxon>Bacteria</taxon>
        <taxon>Pseudomonadati</taxon>
        <taxon>Pseudomonadota</taxon>
        <taxon>Betaproteobacteria</taxon>
        <taxon>Burkholderiales</taxon>
        <taxon>Burkholderiaceae</taxon>
        <taxon>Pandoraea</taxon>
    </lineage>
</organism>
<dbReference type="OrthoDB" id="5124853at2"/>
<keyword evidence="2" id="KW-1185">Reference proteome</keyword>
<gene>
    <name evidence="1" type="ORF">MB84_30035</name>
</gene>